<proteinExistence type="predicted"/>
<comment type="caution">
    <text evidence="1">The sequence shown here is derived from an EMBL/GenBank/DDBJ whole genome shotgun (WGS) entry which is preliminary data.</text>
</comment>
<organism evidence="1 2">
    <name type="scientific">Hygrophoropsis aurantiaca</name>
    <dbReference type="NCBI Taxonomy" id="72124"/>
    <lineage>
        <taxon>Eukaryota</taxon>
        <taxon>Fungi</taxon>
        <taxon>Dikarya</taxon>
        <taxon>Basidiomycota</taxon>
        <taxon>Agaricomycotina</taxon>
        <taxon>Agaricomycetes</taxon>
        <taxon>Agaricomycetidae</taxon>
        <taxon>Boletales</taxon>
        <taxon>Coniophorineae</taxon>
        <taxon>Hygrophoropsidaceae</taxon>
        <taxon>Hygrophoropsis</taxon>
    </lineage>
</organism>
<accession>A0ACB8ADJ7</accession>
<reference evidence="1" key="1">
    <citation type="journal article" date="2021" name="New Phytol.">
        <title>Evolutionary innovations through gain and loss of genes in the ectomycorrhizal Boletales.</title>
        <authorList>
            <person name="Wu G."/>
            <person name="Miyauchi S."/>
            <person name="Morin E."/>
            <person name="Kuo A."/>
            <person name="Drula E."/>
            <person name="Varga T."/>
            <person name="Kohler A."/>
            <person name="Feng B."/>
            <person name="Cao Y."/>
            <person name="Lipzen A."/>
            <person name="Daum C."/>
            <person name="Hundley H."/>
            <person name="Pangilinan J."/>
            <person name="Johnson J."/>
            <person name="Barry K."/>
            <person name="LaButti K."/>
            <person name="Ng V."/>
            <person name="Ahrendt S."/>
            <person name="Min B."/>
            <person name="Choi I.G."/>
            <person name="Park H."/>
            <person name="Plett J.M."/>
            <person name="Magnuson J."/>
            <person name="Spatafora J.W."/>
            <person name="Nagy L.G."/>
            <person name="Henrissat B."/>
            <person name="Grigoriev I.V."/>
            <person name="Yang Z.L."/>
            <person name="Xu J."/>
            <person name="Martin F.M."/>
        </authorList>
    </citation>
    <scope>NUCLEOTIDE SEQUENCE</scope>
    <source>
        <strain evidence="1">ATCC 28755</strain>
    </source>
</reference>
<evidence type="ECO:0000313" key="1">
    <source>
        <dbReference type="EMBL" id="KAH7911475.1"/>
    </source>
</evidence>
<evidence type="ECO:0000313" key="2">
    <source>
        <dbReference type="Proteomes" id="UP000790377"/>
    </source>
</evidence>
<keyword evidence="2" id="KW-1185">Reference proteome</keyword>
<sequence>MQLTIASIATFVLLLASVQALPARERALWEREAGEKRDDDFAKFYDLAVEKRDDDAAKLYYISADKRDDDMAKLYYVSADKRDDDMAKLYYISDEETR</sequence>
<gene>
    <name evidence="1" type="ORF">BJ138DRAFT_1150595</name>
</gene>
<name>A0ACB8ADJ7_9AGAM</name>
<dbReference type="EMBL" id="MU267677">
    <property type="protein sequence ID" value="KAH7911475.1"/>
    <property type="molecule type" value="Genomic_DNA"/>
</dbReference>
<dbReference type="Proteomes" id="UP000790377">
    <property type="component" value="Unassembled WGS sequence"/>
</dbReference>
<protein>
    <submittedName>
        <fullName evidence="1">Uncharacterized protein</fullName>
    </submittedName>
</protein>